<dbReference type="Proteomes" id="UP000704467">
    <property type="component" value="Unassembled WGS sequence"/>
</dbReference>
<sequence length="225" mass="25034">MTFDVIPQNLSISAMRSSGYKDTAHAIAELVDNSIQSGLESFGTTTVELICVDKPPTEGGRTRLSRIGVFDDAAGMDADTLRRALQFGNGTHLSKSKQKGIGKFGMGLPNSSISQCKRVDVWSWRDGKILHCYLDVGAIERGEMTQVPEPTIDTLPTDWLSMIASRVQSHGTLVVWSHLDRVSWKQSKTLLQHTEFIVGRVYRKFISRGETKIRLASYEEISNPF</sequence>
<accession>A0ABX1DUQ8</accession>
<reference evidence="1 2" key="1">
    <citation type="submission" date="2020-03" db="EMBL/GenBank/DDBJ databases">
        <title>Whole genome sequencing of clinical and environmental type strains of Ochrobactrum.</title>
        <authorList>
            <person name="Dharne M."/>
        </authorList>
    </citation>
    <scope>NUCLEOTIDE SEQUENCE [LARGE SCALE GENOMIC DNA]</scope>
    <source>
        <strain evidence="1 2">CIP 109452</strain>
    </source>
</reference>
<evidence type="ECO:0008006" key="3">
    <source>
        <dbReference type="Google" id="ProtNLM"/>
    </source>
</evidence>
<dbReference type="Pfam" id="PF13589">
    <property type="entry name" value="HATPase_c_3"/>
    <property type="match status" value="1"/>
</dbReference>
<comment type="caution">
    <text evidence="1">The sequence shown here is derived from an EMBL/GenBank/DDBJ whole genome shotgun (WGS) entry which is preliminary data.</text>
</comment>
<organism evidence="1 2">
    <name type="scientific">Brucella haematophila</name>
    <dbReference type="NCBI Taxonomy" id="419474"/>
    <lineage>
        <taxon>Bacteria</taxon>
        <taxon>Pseudomonadati</taxon>
        <taxon>Pseudomonadota</taxon>
        <taxon>Alphaproteobacteria</taxon>
        <taxon>Hyphomicrobiales</taxon>
        <taxon>Brucellaceae</taxon>
        <taxon>Brucella/Ochrobactrum group</taxon>
        <taxon>Brucella</taxon>
    </lineage>
</organism>
<evidence type="ECO:0000313" key="1">
    <source>
        <dbReference type="EMBL" id="NKC04982.1"/>
    </source>
</evidence>
<keyword evidence="2" id="KW-1185">Reference proteome</keyword>
<evidence type="ECO:0000313" key="2">
    <source>
        <dbReference type="Proteomes" id="UP000704467"/>
    </source>
</evidence>
<gene>
    <name evidence="1" type="ORF">HED55_22820</name>
</gene>
<dbReference type="Gene3D" id="3.30.565.10">
    <property type="entry name" value="Histidine kinase-like ATPase, C-terminal domain"/>
    <property type="match status" value="1"/>
</dbReference>
<dbReference type="EMBL" id="JAAVLN010000003">
    <property type="protein sequence ID" value="NKC04982.1"/>
    <property type="molecule type" value="Genomic_DNA"/>
</dbReference>
<dbReference type="SUPFAM" id="SSF55874">
    <property type="entry name" value="ATPase domain of HSP90 chaperone/DNA topoisomerase II/histidine kinase"/>
    <property type="match status" value="1"/>
</dbReference>
<name>A0ABX1DUQ8_9HYPH</name>
<dbReference type="InterPro" id="IPR036890">
    <property type="entry name" value="HATPase_C_sf"/>
</dbReference>
<proteinExistence type="predicted"/>
<protein>
    <recommendedName>
        <fullName evidence="3">ATP-binding protein</fullName>
    </recommendedName>
</protein>